<keyword evidence="1 3" id="KW-0418">Kinase</keyword>
<keyword evidence="1" id="KW-0547">Nucleotide-binding</keyword>
<feature type="binding site" evidence="1">
    <location>
        <position position="92"/>
    </location>
    <ligand>
        <name>Mg(2+)</name>
        <dbReference type="ChEBI" id="CHEBI:18420"/>
        <label>3</label>
    </ligand>
</feature>
<dbReference type="PANTHER" id="PTHR30270:SF0">
    <property type="entry name" value="THIAMINE-MONOPHOSPHATE KINASE"/>
    <property type="match status" value="1"/>
</dbReference>
<dbReference type="NCBIfam" id="NF004351">
    <property type="entry name" value="PRK05731.1-4"/>
    <property type="match status" value="1"/>
</dbReference>
<evidence type="ECO:0000313" key="3">
    <source>
        <dbReference type="EMBL" id="MFI7587786.1"/>
    </source>
</evidence>
<dbReference type="CDD" id="cd02194">
    <property type="entry name" value="ThiL"/>
    <property type="match status" value="1"/>
</dbReference>
<dbReference type="Gene3D" id="3.30.1330.10">
    <property type="entry name" value="PurM-like, N-terminal domain"/>
    <property type="match status" value="1"/>
</dbReference>
<evidence type="ECO:0000313" key="4">
    <source>
        <dbReference type="Proteomes" id="UP001612915"/>
    </source>
</evidence>
<comment type="pathway">
    <text evidence="1">Cofactor biosynthesis; thiamine diphosphate biosynthesis; thiamine diphosphate from thiamine phosphate: step 1/1.</text>
</comment>
<feature type="binding site" evidence="1">
    <location>
        <position position="283"/>
    </location>
    <ligand>
        <name>substrate</name>
    </ligand>
</feature>
<dbReference type="EMBL" id="JBITLV010000003">
    <property type="protein sequence ID" value="MFI7587786.1"/>
    <property type="molecule type" value="Genomic_DNA"/>
</dbReference>
<feature type="binding site" evidence="1">
    <location>
        <position position="232"/>
    </location>
    <ligand>
        <name>ATP</name>
        <dbReference type="ChEBI" id="CHEBI:30616"/>
    </ligand>
</feature>
<feature type="binding site" evidence="1">
    <location>
        <begin position="139"/>
        <end position="140"/>
    </location>
    <ligand>
        <name>ATP</name>
        <dbReference type="ChEBI" id="CHEBI:30616"/>
    </ligand>
</feature>
<dbReference type="InterPro" id="IPR036676">
    <property type="entry name" value="PurM-like_C_sf"/>
</dbReference>
<dbReference type="InterPro" id="IPR016188">
    <property type="entry name" value="PurM-like_N"/>
</dbReference>
<comment type="caution">
    <text evidence="3">The sequence shown here is derived from an EMBL/GenBank/DDBJ whole genome shotgun (WGS) entry which is preliminary data.</text>
</comment>
<feature type="binding site" evidence="1">
    <location>
        <position position="61"/>
    </location>
    <ligand>
        <name>Mg(2+)</name>
        <dbReference type="ChEBI" id="CHEBI:18420"/>
        <label>4</label>
    </ligand>
</feature>
<name>A0ABW8AN42_9ACTN</name>
<feature type="binding site" evidence="1">
    <location>
        <position position="92"/>
    </location>
    <ligand>
        <name>Mg(2+)</name>
        <dbReference type="ChEBI" id="CHEBI:18420"/>
        <label>4</label>
    </ligand>
</feature>
<dbReference type="HAMAP" id="MF_02128">
    <property type="entry name" value="TMP_kinase"/>
    <property type="match status" value="1"/>
</dbReference>
<feature type="binding site" evidence="1">
    <location>
        <position position="47"/>
    </location>
    <ligand>
        <name>Mg(2+)</name>
        <dbReference type="ChEBI" id="CHEBI:18420"/>
        <label>4</label>
    </ligand>
</feature>
<evidence type="ECO:0000259" key="2">
    <source>
        <dbReference type="Pfam" id="PF00586"/>
    </source>
</evidence>
<proteinExistence type="inferred from homology"/>
<reference evidence="3 4" key="1">
    <citation type="submission" date="2024-10" db="EMBL/GenBank/DDBJ databases">
        <title>The Natural Products Discovery Center: Release of the First 8490 Sequenced Strains for Exploring Actinobacteria Biosynthetic Diversity.</title>
        <authorList>
            <person name="Kalkreuter E."/>
            <person name="Kautsar S.A."/>
            <person name="Yang D."/>
            <person name="Bader C.D."/>
            <person name="Teijaro C.N."/>
            <person name="Fluegel L."/>
            <person name="Davis C.M."/>
            <person name="Simpson J.R."/>
            <person name="Lauterbach L."/>
            <person name="Steele A.D."/>
            <person name="Gui C."/>
            <person name="Meng S."/>
            <person name="Li G."/>
            <person name="Viehrig K."/>
            <person name="Ye F."/>
            <person name="Su P."/>
            <person name="Kiefer A.F."/>
            <person name="Nichols A."/>
            <person name="Cepeda A.J."/>
            <person name="Yan W."/>
            <person name="Fan B."/>
            <person name="Jiang Y."/>
            <person name="Adhikari A."/>
            <person name="Zheng C.-J."/>
            <person name="Schuster L."/>
            <person name="Cowan T.M."/>
            <person name="Smanski M.J."/>
            <person name="Chevrette M.G."/>
            <person name="De Carvalho L.P.S."/>
            <person name="Shen B."/>
        </authorList>
    </citation>
    <scope>NUCLEOTIDE SEQUENCE [LARGE SCALE GENOMIC DNA]</scope>
    <source>
        <strain evidence="3 4">NPDC049639</strain>
    </source>
</reference>
<dbReference type="EC" id="2.7.4.16" evidence="1"/>
<dbReference type="PIRSF" id="PIRSF005303">
    <property type="entry name" value="Thiam_monoph_kin"/>
    <property type="match status" value="1"/>
</dbReference>
<keyword evidence="4" id="KW-1185">Reference proteome</keyword>
<feature type="binding site" evidence="1">
    <location>
        <position position="62"/>
    </location>
    <ligand>
        <name>Mg(2+)</name>
        <dbReference type="ChEBI" id="CHEBI:18420"/>
        <label>1</label>
    </ligand>
</feature>
<dbReference type="Gene3D" id="3.90.650.10">
    <property type="entry name" value="PurM-like C-terminal domain"/>
    <property type="match status" value="1"/>
</dbReference>
<keyword evidence="1" id="KW-0479">Metal-binding</keyword>
<feature type="domain" description="PurM-like N-terminal" evidence="2">
    <location>
        <begin position="45"/>
        <end position="156"/>
    </location>
</feature>
<feature type="binding site" evidence="1">
    <location>
        <position position="233"/>
    </location>
    <ligand>
        <name>Mg(2+)</name>
        <dbReference type="ChEBI" id="CHEBI:18420"/>
        <label>5</label>
    </ligand>
</feature>
<dbReference type="SUPFAM" id="SSF56042">
    <property type="entry name" value="PurM C-terminal domain-like"/>
    <property type="match status" value="1"/>
</dbReference>
<feature type="binding site" evidence="1">
    <location>
        <position position="47"/>
    </location>
    <ligand>
        <name>Mg(2+)</name>
        <dbReference type="ChEBI" id="CHEBI:18420"/>
        <label>3</label>
    </ligand>
</feature>
<protein>
    <recommendedName>
        <fullName evidence="1">Thiamine-monophosphate kinase</fullName>
        <shortName evidence="1">TMP kinase</shortName>
        <shortName evidence="1">Thiamine-phosphate kinase</shortName>
        <ecNumber evidence="1">2.7.4.16</ecNumber>
    </recommendedName>
</protein>
<comment type="similarity">
    <text evidence="1">Belongs to the thiamine-monophosphate kinase family.</text>
</comment>
<dbReference type="GO" id="GO:0009030">
    <property type="term" value="F:thiamine-phosphate kinase activity"/>
    <property type="evidence" value="ECO:0007669"/>
    <property type="project" value="UniProtKB-EC"/>
</dbReference>
<evidence type="ECO:0000256" key="1">
    <source>
        <dbReference type="HAMAP-Rule" id="MF_02128"/>
    </source>
</evidence>
<comment type="miscellaneous">
    <text evidence="1">Reaction mechanism of ThiL seems to utilize a direct, inline transfer of the gamma-phosphate of ATP to TMP rather than a phosphorylated enzyme intermediate.</text>
</comment>
<dbReference type="NCBIfam" id="TIGR01379">
    <property type="entry name" value="thiL"/>
    <property type="match status" value="1"/>
</dbReference>
<feature type="binding site" evidence="1">
    <location>
        <position position="165"/>
    </location>
    <ligand>
        <name>ATP</name>
        <dbReference type="ChEBI" id="CHEBI:30616"/>
    </ligand>
</feature>
<dbReference type="Pfam" id="PF00586">
    <property type="entry name" value="AIRS"/>
    <property type="match status" value="1"/>
</dbReference>
<keyword evidence="1" id="KW-0784">Thiamine biosynthesis</keyword>
<comment type="function">
    <text evidence="1">Catalyzes the ATP-dependent phosphorylation of thiamine-monophosphate (TMP) to form thiamine-pyrophosphate (TPP), the active form of vitamin B1.</text>
</comment>
<keyword evidence="1" id="KW-0067">ATP-binding</keyword>
<dbReference type="InterPro" id="IPR036921">
    <property type="entry name" value="PurM-like_N_sf"/>
</dbReference>
<feature type="binding site" evidence="1">
    <location>
        <position position="140"/>
    </location>
    <ligand>
        <name>Mg(2+)</name>
        <dbReference type="ChEBI" id="CHEBI:18420"/>
        <label>1</label>
    </ligand>
</feature>
<gene>
    <name evidence="1" type="primary">thiL</name>
    <name evidence="3" type="ORF">ACIB24_11990</name>
</gene>
<dbReference type="RefSeq" id="WP_398280114.1">
    <property type="nucleotide sequence ID" value="NZ_JBITLV010000003.1"/>
</dbReference>
<accession>A0ABW8AN42</accession>
<organism evidence="3 4">
    <name type="scientific">Spongisporangium articulatum</name>
    <dbReference type="NCBI Taxonomy" id="3362603"/>
    <lineage>
        <taxon>Bacteria</taxon>
        <taxon>Bacillati</taxon>
        <taxon>Actinomycetota</taxon>
        <taxon>Actinomycetes</taxon>
        <taxon>Kineosporiales</taxon>
        <taxon>Kineosporiaceae</taxon>
        <taxon>Spongisporangium</taxon>
    </lineage>
</organism>
<feature type="binding site" evidence="1">
    <location>
        <position position="63"/>
    </location>
    <ligand>
        <name>Mg(2+)</name>
        <dbReference type="ChEBI" id="CHEBI:18420"/>
        <label>2</label>
    </ligand>
</feature>
<comment type="caution">
    <text evidence="1">Lacks conserved residue(s) required for the propagation of feature annotation.</text>
</comment>
<feature type="binding site" evidence="1">
    <location>
        <position position="92"/>
    </location>
    <ligand>
        <name>Mg(2+)</name>
        <dbReference type="ChEBI" id="CHEBI:18420"/>
        <label>2</label>
    </ligand>
</feature>
<feature type="binding site" evidence="1">
    <location>
        <position position="329"/>
    </location>
    <ligand>
        <name>substrate</name>
    </ligand>
</feature>
<dbReference type="InterPro" id="IPR006283">
    <property type="entry name" value="ThiL-like"/>
</dbReference>
<feature type="binding site" evidence="1">
    <location>
        <position position="63"/>
    </location>
    <ligand>
        <name>Mg(2+)</name>
        <dbReference type="ChEBI" id="CHEBI:18420"/>
        <label>1</label>
    </ligand>
</feature>
<dbReference type="SUPFAM" id="SSF55326">
    <property type="entry name" value="PurM N-terminal domain-like"/>
    <property type="match status" value="1"/>
</dbReference>
<sequence>MAAESVGSPAESAGSLGEDRLVASVLARVTGADAPAGVGLVVGPGDDAAVLAPPVGGLVLSTDTLVEGQDFRTAWSSGADVGAKAAAQNFADIAAMGARPVALLVSLSMPGGTPAGWVEDLSAGVAAECARAGAALVGGDVSAASEVVVTGTAVGATDGVAPVLRSGARVGDVVALCGETGPAAAGLALLETGTTHSEEFARLLAAQRRPVPPYAAGPAAARAGATALIDTSDGLVRDAARIARASGVRLDLDPAALEPAPDLVAPAERLGADARTWVLTGGEDHALLACFPAGTALPPGYRAIGTVVEGSDGPPVLFGGLPWRGGSGWTHWA</sequence>
<feature type="binding site" evidence="1">
    <location>
        <position position="70"/>
    </location>
    <ligand>
        <name>substrate</name>
    </ligand>
</feature>
<keyword evidence="1 3" id="KW-0808">Transferase</keyword>
<dbReference type="PANTHER" id="PTHR30270">
    <property type="entry name" value="THIAMINE-MONOPHOSPHATE KINASE"/>
    <property type="match status" value="1"/>
</dbReference>
<dbReference type="Proteomes" id="UP001612915">
    <property type="component" value="Unassembled WGS sequence"/>
</dbReference>
<comment type="catalytic activity">
    <reaction evidence="1">
        <text>thiamine phosphate + ATP = thiamine diphosphate + ADP</text>
        <dbReference type="Rhea" id="RHEA:15913"/>
        <dbReference type="ChEBI" id="CHEBI:30616"/>
        <dbReference type="ChEBI" id="CHEBI:37575"/>
        <dbReference type="ChEBI" id="CHEBI:58937"/>
        <dbReference type="ChEBI" id="CHEBI:456216"/>
        <dbReference type="EC" id="2.7.4.16"/>
    </reaction>
</comment>
<feature type="binding site" evidence="1">
    <location>
        <position position="230"/>
    </location>
    <ligand>
        <name>Mg(2+)</name>
        <dbReference type="ChEBI" id="CHEBI:18420"/>
        <label>3</label>
    </ligand>
</feature>
<keyword evidence="1" id="KW-0460">Magnesium</keyword>